<comment type="caution">
    <text evidence="8">The sequence shown here is derived from an EMBL/GenBank/DDBJ whole genome shotgun (WGS) entry which is preliminary data.</text>
</comment>
<evidence type="ECO:0000259" key="5">
    <source>
        <dbReference type="Pfam" id="PF00483"/>
    </source>
</evidence>
<dbReference type="InterPro" id="IPR005835">
    <property type="entry name" value="NTP_transferase_dom"/>
</dbReference>
<dbReference type="SUPFAM" id="SSF56796">
    <property type="entry name" value="Dehydroquinate synthase-like"/>
    <property type="match status" value="1"/>
</dbReference>
<evidence type="ECO:0000256" key="4">
    <source>
        <dbReference type="ARBA" id="ARBA00023027"/>
    </source>
</evidence>
<dbReference type="GO" id="GO:0003856">
    <property type="term" value="F:3-dehydroquinate synthase activity"/>
    <property type="evidence" value="ECO:0007669"/>
    <property type="project" value="TreeGrafter"/>
</dbReference>
<dbReference type="CDD" id="cd08197">
    <property type="entry name" value="DOIS"/>
    <property type="match status" value="1"/>
</dbReference>
<evidence type="ECO:0000259" key="7">
    <source>
        <dbReference type="Pfam" id="PF24621"/>
    </source>
</evidence>
<dbReference type="InterPro" id="IPR050071">
    <property type="entry name" value="Dehydroquinate_synthase"/>
</dbReference>
<protein>
    <recommendedName>
        <fullName evidence="10">3-dehydroquinate synthase domain-containing protein</fullName>
    </recommendedName>
</protein>
<dbReference type="EMBL" id="MFGC01000025">
    <property type="protein sequence ID" value="OGF27354.1"/>
    <property type="molecule type" value="Genomic_DNA"/>
</dbReference>
<evidence type="ECO:0000256" key="2">
    <source>
        <dbReference type="ARBA" id="ARBA00001941"/>
    </source>
</evidence>
<feature type="domain" description="Nucleotidyl transferase" evidence="5">
    <location>
        <begin position="13"/>
        <end position="240"/>
    </location>
</feature>
<dbReference type="Pfam" id="PF00483">
    <property type="entry name" value="NTP_transferase"/>
    <property type="match status" value="1"/>
</dbReference>
<organism evidence="8 9">
    <name type="scientific">Candidatus Falkowbacteria bacterium RIFOXYA2_FULL_47_9</name>
    <dbReference type="NCBI Taxonomy" id="1797995"/>
    <lineage>
        <taxon>Bacteria</taxon>
        <taxon>Candidatus Falkowiibacteriota</taxon>
    </lineage>
</organism>
<dbReference type="Proteomes" id="UP000178925">
    <property type="component" value="Unassembled WGS sequence"/>
</dbReference>
<dbReference type="Gene3D" id="1.20.1090.10">
    <property type="entry name" value="Dehydroquinate synthase-like - alpha domain"/>
    <property type="match status" value="1"/>
</dbReference>
<evidence type="ECO:0000259" key="6">
    <source>
        <dbReference type="Pfam" id="PF01761"/>
    </source>
</evidence>
<dbReference type="Gene3D" id="3.90.550.10">
    <property type="entry name" value="Spore Coat Polysaccharide Biosynthesis Protein SpsA, Chain A"/>
    <property type="match status" value="1"/>
</dbReference>
<comment type="cofactor">
    <cofactor evidence="2">
        <name>Co(2+)</name>
        <dbReference type="ChEBI" id="CHEBI:48828"/>
    </cofactor>
</comment>
<dbReference type="InterPro" id="IPR056179">
    <property type="entry name" value="DHQS_C"/>
</dbReference>
<dbReference type="SUPFAM" id="SSF53448">
    <property type="entry name" value="Nucleotide-diphospho-sugar transferases"/>
    <property type="match status" value="1"/>
</dbReference>
<sequence length="622" mass="69047">MSSASYSNQTTVGVILAGGKGQRLNQLNVAKPLVLAFGKQLIMYQIERLLEAGVTKIYIAVDNYASEVKSVLQNMSSAELIFIDRRGTGFSLVNSLQAVVEAVADDCFLTSCDLIFQDNPFKWFTKKDDIEVMIDKNIAANRFCGAGMTVKTSVFGQAVFGGEDMPDYNAFNAGVYYFTKAGLAKLADVLQGASAEMSFAEILDHLNKRGFIRLTQMPETTWFDINTPVTLMRAEMFLRSQHLSRRHTNVQVGNLKSVAPAFAFRYRREQTTDIIFEPGIISKLSRIRLMAPERTASHHILITDANVNVILGEAVEAQLKEAGYKVTKLVVPADESAKSMEVYNNLAEKIIALGIDEQSIIFALGGGVVANLSGFLASTLYRGIGLIHLPTTLMSMLDVSVSLKQGINGQKGKNLVGSYYQPLMVVIDPAIPMPDALVRDGLAEAIKHAVGQSKELFNYLLGYDGNLQDVGFITRVISDTIKLKIELMHEDMFEDQRAMILQYGHEVGHAIEFLSNFQYTHGQAIAIGMRVSAELAHLMQVTPPETVKAHEDIFKKYNLPYQIPPTIGRDVILESLRYNKKTRTTDMRMVLLEYIGRVWKIKGEFGIPCPPELISRALELSY</sequence>
<dbReference type="InterPro" id="IPR029044">
    <property type="entry name" value="Nucleotide-diphossugar_trans"/>
</dbReference>
<keyword evidence="4" id="KW-0520">NAD</keyword>
<feature type="domain" description="3-dehydroquinate synthase N-terminal" evidence="6">
    <location>
        <begin position="329"/>
        <end position="430"/>
    </location>
</feature>
<dbReference type="InterPro" id="IPR030960">
    <property type="entry name" value="DHQS/DOIS_N"/>
</dbReference>
<dbReference type="Gene3D" id="3.40.50.1970">
    <property type="match status" value="1"/>
</dbReference>
<feature type="domain" description="3-dehydroquinate synthase C-terminal" evidence="7">
    <location>
        <begin position="441"/>
        <end position="581"/>
    </location>
</feature>
<evidence type="ECO:0000313" key="8">
    <source>
        <dbReference type="EMBL" id="OGF27354.1"/>
    </source>
</evidence>
<comment type="cofactor">
    <cofactor evidence="1">
        <name>NAD(+)</name>
        <dbReference type="ChEBI" id="CHEBI:57540"/>
    </cofactor>
</comment>
<dbReference type="PANTHER" id="PTHR43622:SF1">
    <property type="entry name" value="3-DEHYDROQUINATE SYNTHASE"/>
    <property type="match status" value="1"/>
</dbReference>
<evidence type="ECO:0000313" key="9">
    <source>
        <dbReference type="Proteomes" id="UP000178925"/>
    </source>
</evidence>
<dbReference type="GO" id="GO:0046872">
    <property type="term" value="F:metal ion binding"/>
    <property type="evidence" value="ECO:0007669"/>
    <property type="project" value="UniProtKB-KW"/>
</dbReference>
<dbReference type="Pfam" id="PF01761">
    <property type="entry name" value="DHQ_synthase"/>
    <property type="match status" value="1"/>
</dbReference>
<evidence type="ECO:0008006" key="10">
    <source>
        <dbReference type="Google" id="ProtNLM"/>
    </source>
</evidence>
<evidence type="ECO:0000256" key="3">
    <source>
        <dbReference type="ARBA" id="ARBA00022723"/>
    </source>
</evidence>
<keyword evidence="3" id="KW-0479">Metal-binding</keyword>
<accession>A0A1F5SL04</accession>
<gene>
    <name evidence="8" type="ORF">A2242_04500</name>
</gene>
<dbReference type="AlphaFoldDB" id="A0A1F5SL04"/>
<dbReference type="Pfam" id="PF24621">
    <property type="entry name" value="DHQS_C"/>
    <property type="match status" value="1"/>
</dbReference>
<evidence type="ECO:0000256" key="1">
    <source>
        <dbReference type="ARBA" id="ARBA00001911"/>
    </source>
</evidence>
<reference evidence="8 9" key="1">
    <citation type="journal article" date="2016" name="Nat. Commun.">
        <title>Thousands of microbial genomes shed light on interconnected biogeochemical processes in an aquifer system.</title>
        <authorList>
            <person name="Anantharaman K."/>
            <person name="Brown C.T."/>
            <person name="Hug L.A."/>
            <person name="Sharon I."/>
            <person name="Castelle C.J."/>
            <person name="Probst A.J."/>
            <person name="Thomas B.C."/>
            <person name="Singh A."/>
            <person name="Wilkins M.J."/>
            <person name="Karaoz U."/>
            <person name="Brodie E.L."/>
            <person name="Williams K.H."/>
            <person name="Hubbard S.S."/>
            <person name="Banfield J.F."/>
        </authorList>
    </citation>
    <scope>NUCLEOTIDE SEQUENCE [LARGE SCALE GENOMIC DNA]</scope>
</reference>
<dbReference type="PANTHER" id="PTHR43622">
    <property type="entry name" value="3-DEHYDROQUINATE SYNTHASE"/>
    <property type="match status" value="1"/>
</dbReference>
<proteinExistence type="predicted"/>
<dbReference type="STRING" id="1797995.A2242_04500"/>
<name>A0A1F5SL04_9BACT</name>